<keyword evidence="3" id="KW-1185">Reference proteome</keyword>
<evidence type="ECO:0000313" key="2">
    <source>
        <dbReference type="EMBL" id="CAH2208064.1"/>
    </source>
</evidence>
<dbReference type="AlphaFoldDB" id="A0A8S4QFL4"/>
<organism evidence="2 3">
    <name type="scientific">Pararge aegeria aegeria</name>
    <dbReference type="NCBI Taxonomy" id="348720"/>
    <lineage>
        <taxon>Eukaryota</taxon>
        <taxon>Metazoa</taxon>
        <taxon>Ecdysozoa</taxon>
        <taxon>Arthropoda</taxon>
        <taxon>Hexapoda</taxon>
        <taxon>Insecta</taxon>
        <taxon>Pterygota</taxon>
        <taxon>Neoptera</taxon>
        <taxon>Endopterygota</taxon>
        <taxon>Lepidoptera</taxon>
        <taxon>Glossata</taxon>
        <taxon>Ditrysia</taxon>
        <taxon>Papilionoidea</taxon>
        <taxon>Nymphalidae</taxon>
        <taxon>Satyrinae</taxon>
        <taxon>Satyrini</taxon>
        <taxon>Parargina</taxon>
        <taxon>Pararge</taxon>
    </lineage>
</organism>
<feature type="compositionally biased region" description="Low complexity" evidence="1">
    <location>
        <begin position="1"/>
        <end position="46"/>
    </location>
</feature>
<sequence length="62" mass="6129">CVYINVSGSSTSGSASTVVGAEASGAHAAQAHSAASPRRSLSLSPADAQAAGWKRPWMSQVG</sequence>
<feature type="non-terminal residue" evidence="2">
    <location>
        <position position="1"/>
    </location>
</feature>
<evidence type="ECO:0000256" key="1">
    <source>
        <dbReference type="SAM" id="MobiDB-lite"/>
    </source>
</evidence>
<reference evidence="2" key="1">
    <citation type="submission" date="2022-03" db="EMBL/GenBank/DDBJ databases">
        <authorList>
            <person name="Lindestad O."/>
        </authorList>
    </citation>
    <scope>NUCLEOTIDE SEQUENCE</scope>
</reference>
<comment type="caution">
    <text evidence="2">The sequence shown here is derived from an EMBL/GenBank/DDBJ whole genome shotgun (WGS) entry which is preliminary data.</text>
</comment>
<dbReference type="Proteomes" id="UP000838756">
    <property type="component" value="Unassembled WGS sequence"/>
</dbReference>
<dbReference type="EMBL" id="CAKXAJ010002124">
    <property type="protein sequence ID" value="CAH2208064.1"/>
    <property type="molecule type" value="Genomic_DNA"/>
</dbReference>
<gene>
    <name evidence="2" type="primary">jg532</name>
    <name evidence="2" type="ORF">PAEG_LOCUS681</name>
</gene>
<accession>A0A8S4QFL4</accession>
<protein>
    <submittedName>
        <fullName evidence="2">Jg532 protein</fullName>
    </submittedName>
</protein>
<evidence type="ECO:0000313" key="3">
    <source>
        <dbReference type="Proteomes" id="UP000838756"/>
    </source>
</evidence>
<name>A0A8S4QFL4_9NEOP</name>
<proteinExistence type="predicted"/>
<feature type="region of interest" description="Disordered" evidence="1">
    <location>
        <begin position="1"/>
        <end position="62"/>
    </location>
</feature>